<gene>
    <name evidence="2" type="ORF">BDV96DRAFT_361562</name>
</gene>
<evidence type="ECO:0000256" key="1">
    <source>
        <dbReference type="SAM" id="MobiDB-lite"/>
    </source>
</evidence>
<evidence type="ECO:0000313" key="3">
    <source>
        <dbReference type="Proteomes" id="UP000799770"/>
    </source>
</evidence>
<feature type="compositionally biased region" description="Basic and acidic residues" evidence="1">
    <location>
        <begin position="108"/>
        <end position="118"/>
    </location>
</feature>
<name>A0A6A5ZGU4_9PLEO</name>
<protein>
    <submittedName>
        <fullName evidence="2">Uncharacterized protein</fullName>
    </submittedName>
</protein>
<dbReference type="AlphaFoldDB" id="A0A6A5ZGU4"/>
<dbReference type="Proteomes" id="UP000799770">
    <property type="component" value="Unassembled WGS sequence"/>
</dbReference>
<dbReference type="EMBL" id="ML977316">
    <property type="protein sequence ID" value="KAF2118709.1"/>
    <property type="molecule type" value="Genomic_DNA"/>
</dbReference>
<dbReference type="OrthoDB" id="2441380at2759"/>
<organism evidence="2 3">
    <name type="scientific">Lophiotrema nucula</name>
    <dbReference type="NCBI Taxonomy" id="690887"/>
    <lineage>
        <taxon>Eukaryota</taxon>
        <taxon>Fungi</taxon>
        <taxon>Dikarya</taxon>
        <taxon>Ascomycota</taxon>
        <taxon>Pezizomycotina</taxon>
        <taxon>Dothideomycetes</taxon>
        <taxon>Pleosporomycetidae</taxon>
        <taxon>Pleosporales</taxon>
        <taxon>Lophiotremataceae</taxon>
        <taxon>Lophiotrema</taxon>
    </lineage>
</organism>
<proteinExistence type="predicted"/>
<accession>A0A6A5ZGU4</accession>
<keyword evidence="3" id="KW-1185">Reference proteome</keyword>
<reference evidence="2" key="1">
    <citation type="journal article" date="2020" name="Stud. Mycol.">
        <title>101 Dothideomycetes genomes: a test case for predicting lifestyles and emergence of pathogens.</title>
        <authorList>
            <person name="Haridas S."/>
            <person name="Albert R."/>
            <person name="Binder M."/>
            <person name="Bloem J."/>
            <person name="Labutti K."/>
            <person name="Salamov A."/>
            <person name="Andreopoulos B."/>
            <person name="Baker S."/>
            <person name="Barry K."/>
            <person name="Bills G."/>
            <person name="Bluhm B."/>
            <person name="Cannon C."/>
            <person name="Castanera R."/>
            <person name="Culley D."/>
            <person name="Daum C."/>
            <person name="Ezra D."/>
            <person name="Gonzalez J."/>
            <person name="Henrissat B."/>
            <person name="Kuo A."/>
            <person name="Liang C."/>
            <person name="Lipzen A."/>
            <person name="Lutzoni F."/>
            <person name="Magnuson J."/>
            <person name="Mondo S."/>
            <person name="Nolan M."/>
            <person name="Ohm R."/>
            <person name="Pangilinan J."/>
            <person name="Park H.-J."/>
            <person name="Ramirez L."/>
            <person name="Alfaro M."/>
            <person name="Sun H."/>
            <person name="Tritt A."/>
            <person name="Yoshinaga Y."/>
            <person name="Zwiers L.-H."/>
            <person name="Turgeon B."/>
            <person name="Goodwin S."/>
            <person name="Spatafora J."/>
            <person name="Crous P."/>
            <person name="Grigoriev I."/>
        </authorList>
    </citation>
    <scope>NUCLEOTIDE SEQUENCE</scope>
    <source>
        <strain evidence="2">CBS 627.86</strain>
    </source>
</reference>
<evidence type="ECO:0000313" key="2">
    <source>
        <dbReference type="EMBL" id="KAF2118709.1"/>
    </source>
</evidence>
<sequence>MQPKKEAESFPLTPSHPRHYSTVAKTTCLTVNGMSPSTSISKINASATTASGRTVVTVSTVFLAICTVNLPSKTELSVALPPTLNSTASKNDPRRARLNYAFLPEQGGEEHPAREHGSLHRRGSQALRVSGTGGSGRACISWMRRRVISTSGWGSRWTRCFRVEDEMVEAEVLGCGVLIGRKIGVSGFGSTFDVDLGRIWHDIFG</sequence>
<feature type="region of interest" description="Disordered" evidence="1">
    <location>
        <begin position="106"/>
        <end position="130"/>
    </location>
</feature>